<dbReference type="InParanoid" id="A0A545AGA1"/>
<comment type="caution">
    <text evidence="2">The sequence shown here is derived from an EMBL/GenBank/DDBJ whole genome shotgun (WGS) entry which is preliminary data.</text>
</comment>
<evidence type="ECO:0000256" key="1">
    <source>
        <dbReference type="SAM" id="Phobius"/>
    </source>
</evidence>
<dbReference type="Proteomes" id="UP000317982">
    <property type="component" value="Unassembled WGS sequence"/>
</dbReference>
<dbReference type="InterPro" id="IPR003425">
    <property type="entry name" value="CCB3/YggT"/>
</dbReference>
<dbReference type="AlphaFoldDB" id="A0A545AGA1"/>
<proteinExistence type="predicted"/>
<dbReference type="Pfam" id="PF02325">
    <property type="entry name" value="CCB3_YggT"/>
    <property type="match status" value="1"/>
</dbReference>
<keyword evidence="1" id="KW-0812">Transmembrane</keyword>
<accession>A0A545AGA1</accession>
<sequence length="94" mass="10206">MSAIGALLGLVLWLFWLVLIARVVLDWSVVLAGPPAWGGFRAKAINVVTRITEPVLAPVRRVVPPLRVGGVSIDLAFILVFFAVIVLRNIVSHL</sequence>
<reference evidence="2 3" key="1">
    <citation type="submission" date="2019-07" db="EMBL/GenBank/DDBJ databases">
        <title>Cryptosporangium phraense sp. nov., isolated from plant litter.</title>
        <authorList>
            <person name="Suriyachadkun C."/>
        </authorList>
    </citation>
    <scope>NUCLEOTIDE SEQUENCE [LARGE SCALE GENOMIC DNA]</scope>
    <source>
        <strain evidence="2 3">A-T 5661</strain>
    </source>
</reference>
<feature type="transmembrane region" description="Helical" evidence="1">
    <location>
        <begin position="68"/>
        <end position="91"/>
    </location>
</feature>
<keyword evidence="1" id="KW-0472">Membrane</keyword>
<protein>
    <submittedName>
        <fullName evidence="2">YggT family protein</fullName>
    </submittedName>
</protein>
<keyword evidence="3" id="KW-1185">Reference proteome</keyword>
<dbReference type="RefSeq" id="WP_142709257.1">
    <property type="nucleotide sequence ID" value="NZ_VIRS01000043.1"/>
</dbReference>
<organism evidence="2 3">
    <name type="scientific">Cryptosporangium phraense</name>
    <dbReference type="NCBI Taxonomy" id="2593070"/>
    <lineage>
        <taxon>Bacteria</taxon>
        <taxon>Bacillati</taxon>
        <taxon>Actinomycetota</taxon>
        <taxon>Actinomycetes</taxon>
        <taxon>Cryptosporangiales</taxon>
        <taxon>Cryptosporangiaceae</taxon>
        <taxon>Cryptosporangium</taxon>
    </lineage>
</organism>
<gene>
    <name evidence="2" type="ORF">FL583_35370</name>
</gene>
<dbReference type="OrthoDB" id="3216131at2"/>
<dbReference type="EMBL" id="VIRS01000043">
    <property type="protein sequence ID" value="TQS40300.1"/>
    <property type="molecule type" value="Genomic_DNA"/>
</dbReference>
<evidence type="ECO:0000313" key="3">
    <source>
        <dbReference type="Proteomes" id="UP000317982"/>
    </source>
</evidence>
<name>A0A545AGA1_9ACTN</name>
<dbReference type="GO" id="GO:0016020">
    <property type="term" value="C:membrane"/>
    <property type="evidence" value="ECO:0007669"/>
    <property type="project" value="InterPro"/>
</dbReference>
<keyword evidence="1" id="KW-1133">Transmembrane helix</keyword>
<evidence type="ECO:0000313" key="2">
    <source>
        <dbReference type="EMBL" id="TQS40300.1"/>
    </source>
</evidence>